<dbReference type="AlphaFoldDB" id="A0AAV7YT23"/>
<organism evidence="3 4">
    <name type="scientific">Anaeramoeba flamelloides</name>
    <dbReference type="NCBI Taxonomy" id="1746091"/>
    <lineage>
        <taxon>Eukaryota</taxon>
        <taxon>Metamonada</taxon>
        <taxon>Anaeramoebidae</taxon>
        <taxon>Anaeramoeba</taxon>
    </lineage>
</organism>
<accession>A0AAV7YT23</accession>
<feature type="region of interest" description="Disordered" evidence="1">
    <location>
        <begin position="80"/>
        <end position="105"/>
    </location>
</feature>
<dbReference type="PANTHER" id="PTHR12482">
    <property type="entry name" value="LIPASE ROG1-RELATED-RELATED"/>
    <property type="match status" value="1"/>
</dbReference>
<dbReference type="PANTHER" id="PTHR12482:SF62">
    <property type="entry name" value="LIPASE ROG1-RELATED"/>
    <property type="match status" value="1"/>
</dbReference>
<feature type="domain" description="DUF676" evidence="2">
    <location>
        <begin position="144"/>
        <end position="264"/>
    </location>
</feature>
<dbReference type="InterPro" id="IPR044294">
    <property type="entry name" value="Lipase-like"/>
</dbReference>
<dbReference type="Pfam" id="PF05057">
    <property type="entry name" value="DUF676"/>
    <property type="match status" value="1"/>
</dbReference>
<proteinExistence type="predicted"/>
<protein>
    <submittedName>
        <fullName evidence="3">Alpha/beta-hydrolases superfamily protein</fullName>
    </submittedName>
</protein>
<evidence type="ECO:0000313" key="3">
    <source>
        <dbReference type="EMBL" id="KAJ3432938.1"/>
    </source>
</evidence>
<gene>
    <name evidence="3" type="ORF">M0812_21884</name>
</gene>
<dbReference type="EMBL" id="JANTQA010000047">
    <property type="protein sequence ID" value="KAJ3432938.1"/>
    <property type="molecule type" value="Genomic_DNA"/>
</dbReference>
<sequence>MHIIFTVHGLGGLPKNHHNLQKILAGYAKKKNKDVAIIISQSNRFTKSLSSISVCGLRLANEIKKEFVLASYYYQDKKKSERLNQRRTKTKTKTNKKNRTDEKHQERIPIINQLDSLDHDENLDLESTKSNFQKNIIIGQKPTYFSIIGHSLGGLIVRYALYLLYKENWFTKNHIVCKNLVTFATPHLGARKIESKNYFDKLFNKVAISFGKSCNELTLTDAKEGDEPLLVKMTSKEFLKPLRLFQHRGIYGNLLFDWKVGFETALIIPACRENDKLKVKLGRQLKRVKIFNNKNKKKKKQKKKKKKKKKKKQKEKKIHRNQNNKLKKKKKKRLSLKYYSFLDNLESNDEDLENFGITSSFFEREEEDIESKTKTININSRSDSENEDDDNLKNRFFISNNDLQEFRFREDDIIKKNYFGDDEFKNYYIKMLGRLDKVDWERTGVWFQDKKMIRKLFVHERMLQLHVLFDKTGFLLIHSFASKFDF</sequence>
<dbReference type="Proteomes" id="UP001146793">
    <property type="component" value="Unassembled WGS sequence"/>
</dbReference>
<feature type="compositionally biased region" description="Basic residues" evidence="1">
    <location>
        <begin position="85"/>
        <end position="97"/>
    </location>
</feature>
<dbReference type="InterPro" id="IPR029058">
    <property type="entry name" value="AB_hydrolase_fold"/>
</dbReference>
<dbReference type="SUPFAM" id="SSF53474">
    <property type="entry name" value="alpha/beta-Hydrolases"/>
    <property type="match status" value="1"/>
</dbReference>
<evidence type="ECO:0000259" key="2">
    <source>
        <dbReference type="Pfam" id="PF05057"/>
    </source>
</evidence>
<evidence type="ECO:0000313" key="4">
    <source>
        <dbReference type="Proteomes" id="UP001146793"/>
    </source>
</evidence>
<comment type="caution">
    <text evidence="3">The sequence shown here is derived from an EMBL/GenBank/DDBJ whole genome shotgun (WGS) entry which is preliminary data.</text>
</comment>
<feature type="region of interest" description="Disordered" evidence="1">
    <location>
        <begin position="290"/>
        <end position="331"/>
    </location>
</feature>
<dbReference type="InterPro" id="IPR007751">
    <property type="entry name" value="DUF676_lipase-like"/>
</dbReference>
<reference evidence="3" key="1">
    <citation type="submission" date="2022-08" db="EMBL/GenBank/DDBJ databases">
        <title>Novel sulphate-reducing endosymbionts in the free-living metamonad Anaeramoeba.</title>
        <authorList>
            <person name="Jerlstrom-Hultqvist J."/>
            <person name="Cepicka I."/>
            <person name="Gallot-Lavallee L."/>
            <person name="Salas-Leiva D."/>
            <person name="Curtis B.A."/>
            <person name="Zahonova K."/>
            <person name="Pipaliya S."/>
            <person name="Dacks J."/>
            <person name="Roger A.J."/>
        </authorList>
    </citation>
    <scope>NUCLEOTIDE SEQUENCE</scope>
    <source>
        <strain evidence="3">Busselton2</strain>
    </source>
</reference>
<name>A0AAV7YT23_9EUKA</name>
<evidence type="ECO:0000256" key="1">
    <source>
        <dbReference type="SAM" id="MobiDB-lite"/>
    </source>
</evidence>
<dbReference type="Gene3D" id="3.40.50.1820">
    <property type="entry name" value="alpha/beta hydrolase"/>
    <property type="match status" value="1"/>
</dbReference>